<accession>L0PEB9</accession>
<dbReference type="GO" id="GO:0005737">
    <property type="term" value="C:cytoplasm"/>
    <property type="evidence" value="ECO:0007669"/>
    <property type="project" value="UniProtKB-SubCell"/>
</dbReference>
<dbReference type="FunCoup" id="L0PEB9">
    <property type="interactions" value="579"/>
</dbReference>
<dbReference type="InterPro" id="IPR037113">
    <property type="entry name" value="Hat1_N_sf"/>
</dbReference>
<comment type="subunit">
    <text evidence="9">Component of the HAT-B complex composed of at least HAT1 and HAT2. The HAT-B complex binds to histone H4 tail.</text>
</comment>
<dbReference type="InterPro" id="IPR017380">
    <property type="entry name" value="Hist_AcTrfase_B-typ_cat-su"/>
</dbReference>
<name>L0PEB9_PNEJI</name>
<protein>
    <recommendedName>
        <fullName evidence="4 9">Histone acetyltransferase type B catalytic subunit</fullName>
        <ecNumber evidence="3 9">2.3.1.48</ecNumber>
    </recommendedName>
</protein>
<dbReference type="STRING" id="1209962.L0PEB9"/>
<dbReference type="Gene3D" id="1.10.10.390">
    <property type="match status" value="1"/>
</dbReference>
<feature type="binding site" evidence="11">
    <location>
        <begin position="221"/>
        <end position="223"/>
    </location>
    <ligand>
        <name>acetyl-CoA</name>
        <dbReference type="ChEBI" id="CHEBI:57288"/>
    </ligand>
</feature>
<evidence type="ECO:0000256" key="2">
    <source>
        <dbReference type="ARBA" id="ARBA00010543"/>
    </source>
</evidence>
<dbReference type="Proteomes" id="UP000010422">
    <property type="component" value="Unassembled WGS sequence"/>
</dbReference>
<sequence length="412" mass="49802">MGLSTSESYSYNARDVIFIEIVHNDKTRKPDIFHPVYTYPIFGEEEKIKGYKDIIINLKFSCHDLQIYLKIQYTDKVNEKKKMSCENVEELFQVFLPKTIMTDSVVFDSHLNDIHLFVPPGDKISSYEVNDSVFEIFMSSIIDPNVKKIIDNLQIFSLFFIEGASYIDIEDFKWNIFLLYEKRRLVNSSGYYHFIGYSTVYSYYWYSRESFDNIRTRIAQFIILPPFQKQGHGGKFYDALYIYFLSDPKVQEITVEDPSEEFEYLRDKQDIIRLKSYGIFDSKEFKAPIQYSWILETQKKYKISLNQFFRCMEIILLERLNMKNEKDYKDYRLQVKQRIYKKNFENLNQYNKGEILRKLEETYKSIENDYFRVLKSMKVHRYEQNDSELENKKIYYIYINISNMKFMFYKLS</sequence>
<dbReference type="SUPFAM" id="SSF55729">
    <property type="entry name" value="Acyl-CoA N-acyltransferases (Nat)"/>
    <property type="match status" value="1"/>
</dbReference>
<evidence type="ECO:0000313" key="14">
    <source>
        <dbReference type="EMBL" id="CCJ29970.1"/>
    </source>
</evidence>
<proteinExistence type="inferred from homology"/>
<evidence type="ECO:0000256" key="10">
    <source>
        <dbReference type="PIRSR" id="PIRSR038084-1"/>
    </source>
</evidence>
<feature type="region of interest" description="Interaction with histone H4 N-terminus" evidence="11">
    <location>
        <begin position="44"/>
        <end position="46"/>
    </location>
</feature>
<dbReference type="Pfam" id="PF21184">
    <property type="entry name" value="HAT1_C_fung"/>
    <property type="match status" value="1"/>
</dbReference>
<dbReference type="Gene3D" id="3.40.630.30">
    <property type="match status" value="1"/>
</dbReference>
<comment type="similarity">
    <text evidence="2 9">Belongs to the HAT1 family.</text>
</comment>
<dbReference type="InterPro" id="IPR016181">
    <property type="entry name" value="Acyl_CoA_acyltransferase"/>
</dbReference>
<feature type="site" description="Interaction with histone H4 N-terminus" evidence="12">
    <location>
        <position position="174"/>
    </location>
</feature>
<evidence type="ECO:0000256" key="5">
    <source>
        <dbReference type="ARBA" id="ARBA00022679"/>
    </source>
</evidence>
<dbReference type="InParanoid" id="L0PEB9"/>
<dbReference type="VEuPathDB" id="FungiDB:PNEJI1_000534"/>
<evidence type="ECO:0000256" key="9">
    <source>
        <dbReference type="PIRNR" id="PIRNR038084"/>
    </source>
</evidence>
<evidence type="ECO:0000256" key="4">
    <source>
        <dbReference type="ARBA" id="ARBA00021268"/>
    </source>
</evidence>
<dbReference type="GO" id="GO:0005634">
    <property type="term" value="C:nucleus"/>
    <property type="evidence" value="ECO:0007669"/>
    <property type="project" value="UniProtKB-SubCell"/>
</dbReference>
<feature type="active site" description="Proton donor/acceptor" evidence="10">
    <location>
        <position position="256"/>
    </location>
</feature>
<dbReference type="GO" id="GO:0000781">
    <property type="term" value="C:chromosome, telomeric region"/>
    <property type="evidence" value="ECO:0007669"/>
    <property type="project" value="GOC"/>
</dbReference>
<gene>
    <name evidence="14" type="ORF">PNEJI1_000534</name>
</gene>
<dbReference type="PANTHER" id="PTHR12046">
    <property type="entry name" value="HISTONE ACETYLTRANSFERASE TYPE B CATALYTIC SUBUNIT"/>
    <property type="match status" value="1"/>
</dbReference>
<dbReference type="GO" id="GO:0004402">
    <property type="term" value="F:histone acetyltransferase activity"/>
    <property type="evidence" value="ECO:0007669"/>
    <property type="project" value="UniProtKB-UniRule"/>
</dbReference>
<dbReference type="PIRSF" id="PIRSF038084">
    <property type="entry name" value="HAT-B_cat"/>
    <property type="match status" value="1"/>
</dbReference>
<dbReference type="GO" id="GO:0042393">
    <property type="term" value="F:histone binding"/>
    <property type="evidence" value="ECO:0007669"/>
    <property type="project" value="InterPro"/>
</dbReference>
<evidence type="ECO:0000256" key="1">
    <source>
        <dbReference type="ARBA" id="ARBA00004123"/>
    </source>
</evidence>
<evidence type="ECO:0000256" key="12">
    <source>
        <dbReference type="PIRSR" id="PIRSR038084-3"/>
    </source>
</evidence>
<dbReference type="AlphaFoldDB" id="L0PEB9"/>
<organism evidence="15">
    <name type="scientific">Pneumocystis jirovecii</name>
    <name type="common">Human pneumocystis pneumonia agent</name>
    <dbReference type="NCBI Taxonomy" id="42068"/>
    <lineage>
        <taxon>Eukaryota</taxon>
        <taxon>Fungi</taxon>
        <taxon>Dikarya</taxon>
        <taxon>Ascomycota</taxon>
        <taxon>Taphrinomycotina</taxon>
        <taxon>Pneumocystomycetes</taxon>
        <taxon>Pneumocystaceae</taxon>
        <taxon>Pneumocystis</taxon>
    </lineage>
</organism>
<dbReference type="Gene3D" id="3.90.360.10">
    <property type="entry name" value="Histone acetyl transferase 1 (HAT1), N-terminal domain"/>
    <property type="match status" value="1"/>
</dbReference>
<dbReference type="EC" id="2.3.1.48" evidence="3 9"/>
<comment type="subcellular location">
    <subcellularLocation>
        <location evidence="9">Cytoplasm</location>
    </subcellularLocation>
    <subcellularLocation>
        <location evidence="1 9">Nucleus</location>
    </subcellularLocation>
</comment>
<evidence type="ECO:0000256" key="11">
    <source>
        <dbReference type="PIRSR" id="PIRSR038084-2"/>
    </source>
</evidence>
<comment type="function">
    <text evidence="9">Catalytic component of the histone acetylase B (HAT-B) complex. Has intrinsic substrate specificity that modifies lysine in recognition sequence GXGKXG. Involved in DNA double-strand break repair.</text>
</comment>
<comment type="caution">
    <text evidence="14">The sequence shown here is derived from an EMBL/GenBank/DDBJ whole genome shotgun (WGS) entry which is preliminary data.</text>
</comment>
<keyword evidence="9" id="KW-0963">Cytoplasm</keyword>
<keyword evidence="7 9" id="KW-0012">Acyltransferase</keyword>
<dbReference type="EMBL" id="CAKM01000227">
    <property type="protein sequence ID" value="CCJ29970.1"/>
    <property type="molecule type" value="Genomic_DNA"/>
</dbReference>
<keyword evidence="6 9" id="KW-0539">Nucleus</keyword>
<evidence type="ECO:0000256" key="3">
    <source>
        <dbReference type="ARBA" id="ARBA00013184"/>
    </source>
</evidence>
<evidence type="ECO:0000259" key="13">
    <source>
        <dbReference type="Pfam" id="PF10394"/>
    </source>
</evidence>
<dbReference type="InterPro" id="IPR019467">
    <property type="entry name" value="Hat1_N"/>
</dbReference>
<dbReference type="GO" id="GO:0031509">
    <property type="term" value="P:subtelomeric heterochromatin formation"/>
    <property type="evidence" value="ECO:0007669"/>
    <property type="project" value="InterPro"/>
</dbReference>
<evidence type="ECO:0000256" key="6">
    <source>
        <dbReference type="ARBA" id="ARBA00023242"/>
    </source>
</evidence>
<dbReference type="InterPro" id="IPR013523">
    <property type="entry name" value="Hist_AcTrfase_HAT1_C"/>
</dbReference>
<evidence type="ECO:0000256" key="7">
    <source>
        <dbReference type="ARBA" id="ARBA00023315"/>
    </source>
</evidence>
<keyword evidence="5 9" id="KW-0808">Transferase</keyword>
<evidence type="ECO:0000313" key="15">
    <source>
        <dbReference type="Proteomes" id="UP000010422"/>
    </source>
</evidence>
<dbReference type="Pfam" id="PF10394">
    <property type="entry name" value="Hat1_N"/>
    <property type="match status" value="1"/>
</dbReference>
<reference evidence="14 15" key="1">
    <citation type="journal article" date="2012" name="MBio">
        <title>De novo assembly of the Pneumocystis jirovecii genome from a single bronchoalveolar lavage fluid specimen from a patient.</title>
        <authorList>
            <person name="Cisse O.H."/>
            <person name="Pagni M."/>
            <person name="Hauser P.M."/>
        </authorList>
    </citation>
    <scope>NUCLEOTIDE SEQUENCE [LARGE SCALE GENOMIC DNA]</scope>
    <source>
        <strain evidence="14 15">SE8</strain>
    </source>
</reference>
<feature type="region of interest" description="Interaction with histone H4 N-terminus" evidence="11">
    <location>
        <begin position="201"/>
        <end position="203"/>
    </location>
</feature>
<feature type="domain" description="Histone acetyl transferase HAT1 N-terminal" evidence="13">
    <location>
        <begin position="10"/>
        <end position="162"/>
    </location>
</feature>
<comment type="catalytic activity">
    <reaction evidence="8 9">
        <text>L-lysyl-[protein] + acetyl-CoA = N(6)-acetyl-L-lysyl-[protein] + CoA + H(+)</text>
        <dbReference type="Rhea" id="RHEA:45948"/>
        <dbReference type="Rhea" id="RHEA-COMP:9752"/>
        <dbReference type="Rhea" id="RHEA-COMP:10731"/>
        <dbReference type="ChEBI" id="CHEBI:15378"/>
        <dbReference type="ChEBI" id="CHEBI:29969"/>
        <dbReference type="ChEBI" id="CHEBI:57287"/>
        <dbReference type="ChEBI" id="CHEBI:57288"/>
        <dbReference type="ChEBI" id="CHEBI:61930"/>
        <dbReference type="EC" id="2.3.1.48"/>
    </reaction>
</comment>
<evidence type="ECO:0000256" key="8">
    <source>
        <dbReference type="ARBA" id="ARBA00048017"/>
    </source>
</evidence>